<keyword evidence="2" id="KW-1185">Reference proteome</keyword>
<evidence type="ECO:0000313" key="2">
    <source>
        <dbReference type="Proteomes" id="UP000499080"/>
    </source>
</evidence>
<reference evidence="1 2" key="1">
    <citation type="journal article" date="2019" name="Sci. Rep.">
        <title>Orb-weaving spider Araneus ventricosus genome elucidates the spidroin gene catalogue.</title>
        <authorList>
            <person name="Kono N."/>
            <person name="Nakamura H."/>
            <person name="Ohtoshi R."/>
            <person name="Moran D.A.P."/>
            <person name="Shinohara A."/>
            <person name="Yoshida Y."/>
            <person name="Fujiwara M."/>
            <person name="Mori M."/>
            <person name="Tomita M."/>
            <person name="Arakawa K."/>
        </authorList>
    </citation>
    <scope>NUCLEOTIDE SEQUENCE [LARGE SCALE GENOMIC DNA]</scope>
</reference>
<dbReference type="EMBL" id="BGPR01000772">
    <property type="protein sequence ID" value="GBM34941.1"/>
    <property type="molecule type" value="Genomic_DNA"/>
</dbReference>
<dbReference type="Proteomes" id="UP000499080">
    <property type="component" value="Unassembled WGS sequence"/>
</dbReference>
<name>A0A4Y2F1F7_ARAVE</name>
<feature type="non-terminal residue" evidence="1">
    <location>
        <position position="1"/>
    </location>
</feature>
<organism evidence="1 2">
    <name type="scientific">Araneus ventricosus</name>
    <name type="common">Orbweaver spider</name>
    <name type="synonym">Epeira ventricosa</name>
    <dbReference type="NCBI Taxonomy" id="182803"/>
    <lineage>
        <taxon>Eukaryota</taxon>
        <taxon>Metazoa</taxon>
        <taxon>Ecdysozoa</taxon>
        <taxon>Arthropoda</taxon>
        <taxon>Chelicerata</taxon>
        <taxon>Arachnida</taxon>
        <taxon>Araneae</taxon>
        <taxon>Araneomorphae</taxon>
        <taxon>Entelegynae</taxon>
        <taxon>Araneoidea</taxon>
        <taxon>Araneidae</taxon>
        <taxon>Araneus</taxon>
    </lineage>
</organism>
<comment type="caution">
    <text evidence="1">The sequence shown here is derived from an EMBL/GenBank/DDBJ whole genome shotgun (WGS) entry which is preliminary data.</text>
</comment>
<sequence length="92" mass="10711">ALQRGQQPHVLCRWFQNRNGNRVLLLCIRKRHESLRIEEKIRKIPHSVSGRINETERSDHQSSQGNEITEIWTDILSSVMAAIDPHTPHQLV</sequence>
<protein>
    <submittedName>
        <fullName evidence="1">Uncharacterized protein</fullName>
    </submittedName>
</protein>
<accession>A0A4Y2F1F7</accession>
<evidence type="ECO:0000313" key="1">
    <source>
        <dbReference type="EMBL" id="GBM34941.1"/>
    </source>
</evidence>
<gene>
    <name evidence="1" type="ORF">AVEN_41480-2_1</name>
</gene>
<proteinExistence type="predicted"/>
<dbReference type="AlphaFoldDB" id="A0A4Y2F1F7"/>